<dbReference type="GO" id="GO:0005886">
    <property type="term" value="C:plasma membrane"/>
    <property type="evidence" value="ECO:0007669"/>
    <property type="project" value="UniProtKB-SubCell"/>
</dbReference>
<dbReference type="PROSITE" id="PS50234">
    <property type="entry name" value="VWFA"/>
    <property type="match status" value="1"/>
</dbReference>
<feature type="transmembrane region" description="Helical" evidence="6">
    <location>
        <begin position="370"/>
        <end position="391"/>
    </location>
</feature>
<dbReference type="InterPro" id="IPR033479">
    <property type="entry name" value="dCache_1"/>
</dbReference>
<dbReference type="InterPro" id="IPR036465">
    <property type="entry name" value="vWFA_dom_sf"/>
</dbReference>
<dbReference type="CDD" id="cd12912">
    <property type="entry name" value="PDC2_MCP_like"/>
    <property type="match status" value="1"/>
</dbReference>
<dbReference type="InterPro" id="IPR029151">
    <property type="entry name" value="Sensor-like_sf"/>
</dbReference>
<dbReference type="Pfam" id="PF02743">
    <property type="entry name" value="dCache_1"/>
    <property type="match status" value="1"/>
</dbReference>
<dbReference type="SUPFAM" id="SSF53300">
    <property type="entry name" value="vWA-like"/>
    <property type="match status" value="1"/>
</dbReference>
<dbReference type="InterPro" id="IPR019734">
    <property type="entry name" value="TPR_rpt"/>
</dbReference>
<keyword evidence="2" id="KW-1003">Cell membrane</keyword>
<evidence type="ECO:0000256" key="2">
    <source>
        <dbReference type="ARBA" id="ARBA00022475"/>
    </source>
</evidence>
<dbReference type="Gene3D" id="3.40.50.410">
    <property type="entry name" value="von Willebrand factor, type A domain"/>
    <property type="match status" value="1"/>
</dbReference>
<dbReference type="EMBL" id="MN739775">
    <property type="protein sequence ID" value="QHT25783.1"/>
    <property type="molecule type" value="Genomic_DNA"/>
</dbReference>
<dbReference type="Pfam" id="PF00092">
    <property type="entry name" value="VWA"/>
    <property type="match status" value="1"/>
</dbReference>
<feature type="transmembrane region" description="Helical" evidence="6">
    <location>
        <begin position="12"/>
        <end position="32"/>
    </location>
</feature>
<dbReference type="SUPFAM" id="SSF48452">
    <property type="entry name" value="TPR-like"/>
    <property type="match status" value="2"/>
</dbReference>
<dbReference type="InterPro" id="IPR011990">
    <property type="entry name" value="TPR-like_helical_dom_sf"/>
</dbReference>
<keyword evidence="5 6" id="KW-0472">Membrane</keyword>
<comment type="subcellular location">
    <subcellularLocation>
        <location evidence="1">Cell membrane</location>
        <topology evidence="1">Multi-pass membrane protein</topology>
    </subcellularLocation>
</comment>
<organism evidence="8">
    <name type="scientific">viral metagenome</name>
    <dbReference type="NCBI Taxonomy" id="1070528"/>
    <lineage>
        <taxon>unclassified sequences</taxon>
        <taxon>metagenomes</taxon>
        <taxon>organismal metagenomes</taxon>
    </lineage>
</organism>
<accession>A0A6C0EBL0</accession>
<dbReference type="PANTHER" id="PTHR10098">
    <property type="entry name" value="RAPSYN-RELATED"/>
    <property type="match status" value="1"/>
</dbReference>
<dbReference type="Gene3D" id="3.30.450.20">
    <property type="entry name" value="PAS domain"/>
    <property type="match status" value="2"/>
</dbReference>
<evidence type="ECO:0000256" key="4">
    <source>
        <dbReference type="ARBA" id="ARBA00022989"/>
    </source>
</evidence>
<dbReference type="SUPFAM" id="SSF103190">
    <property type="entry name" value="Sensory domain-like"/>
    <property type="match status" value="1"/>
</dbReference>
<dbReference type="AlphaFoldDB" id="A0A6C0EBL0"/>
<evidence type="ECO:0000256" key="5">
    <source>
        <dbReference type="ARBA" id="ARBA00023136"/>
    </source>
</evidence>
<dbReference type="Gene3D" id="1.25.40.10">
    <property type="entry name" value="Tetratricopeptide repeat domain"/>
    <property type="match status" value="2"/>
</dbReference>
<reference evidence="8" key="1">
    <citation type="journal article" date="2020" name="Nature">
        <title>Giant virus diversity and host interactions through global metagenomics.</title>
        <authorList>
            <person name="Schulz F."/>
            <person name="Roux S."/>
            <person name="Paez-Espino D."/>
            <person name="Jungbluth S."/>
            <person name="Walsh D.A."/>
            <person name="Denef V.J."/>
            <person name="McMahon K.D."/>
            <person name="Konstantinidis K.T."/>
            <person name="Eloe-Fadrosh E.A."/>
            <person name="Kyrpides N.C."/>
            <person name="Woyke T."/>
        </authorList>
    </citation>
    <scope>NUCLEOTIDE SEQUENCE</scope>
    <source>
        <strain evidence="8">GVMAG-M-3300023179-27</strain>
    </source>
</reference>
<name>A0A6C0EBL0_9ZZZZ</name>
<keyword evidence="4 6" id="KW-1133">Transmembrane helix</keyword>
<dbReference type="InterPro" id="IPR002035">
    <property type="entry name" value="VWF_A"/>
</dbReference>
<protein>
    <recommendedName>
        <fullName evidence="7">VWFA domain-containing protein</fullName>
    </recommendedName>
</protein>
<evidence type="ECO:0000256" key="3">
    <source>
        <dbReference type="ARBA" id="ARBA00022692"/>
    </source>
</evidence>
<feature type="domain" description="VWFA" evidence="7">
    <location>
        <begin position="691"/>
        <end position="870"/>
    </location>
</feature>
<evidence type="ECO:0000259" key="7">
    <source>
        <dbReference type="PROSITE" id="PS50234"/>
    </source>
</evidence>
<keyword evidence="3 6" id="KW-0812">Transmembrane</keyword>
<evidence type="ECO:0000313" key="8">
    <source>
        <dbReference type="EMBL" id="QHT25783.1"/>
    </source>
</evidence>
<evidence type="ECO:0000256" key="1">
    <source>
        <dbReference type="ARBA" id="ARBA00004651"/>
    </source>
</evidence>
<sequence>MKFIRCIDSVVLSILVLGTISILLVGIVPIHVEKSNWKSLSHDHISSVTLNSSVTKLNYISSYIDIYFNGAYSDIITTNNYITNYYKNKLNVVKNYTTYYGVSSIDSRVPPKDNLNQYFASSTFKTGTTSLSQLYKQNHVNESSIFDNLFRQIYKSSDLYVSIYTGFDNGLYRIYPYFKLNSYPTFSYTCYYNNQPTVGYDPRCRVWYVIAQGSDDVKYTSPYVDALTNQVLITISSRIFVNGQTYGVIGFDFVMTELDKLISNSKILTNGYVFLIDSNGLIISYPALDRSSGTRNIANVENGIDGAIWNNVINSKLTTVQSITVVNKGSNWNMLYKYIPNVQYVLVMMYPQSDVDIVVNNMFDNINTNLTISTVIILFCVVSLWVVVFYVTRKLGRYYAEPFIKLANTLRAIGQANLDIETGNTAPVSSEINIANENIANLLNAVRFGNEAYYSGNLQKALESYIAAHALMEKNKNYRGLSVCTNNEANVYKQLGNYAKAIELYNKSIDYVAKIEQDTEDKKKACQVMIAYRYMNLGVLHKDNSDFTKAEEFLVRSLELAKKCDDAKGIAEISGNLGQLYLQIQNTRQATELITNALEICRLKNDETSLQYATINMGFLKAFLNDFESPDGAIYWFSLTLRKTKNIDIHIQNKCVDNLCNIYSGLGRTDKLAELNEIAGKSRMTSYLQRYIKFLLDVSGSMAGNPIAQCQKSIINIINNHLEPEDTISLTTFCNASMECFTDLRKGDANNYNNMINIINGLSCGGGTLFYNTLYNAINNITISNARNEWIIALTDGEDNQSTKDMDKNIIKLLNQKPVNLIIMTIGALSTRDTIQRFIDTVNQKNSTKKGYFIEIGKGDNAIYDAFQKVARLISGHLHVESL</sequence>
<dbReference type="Pfam" id="PF13424">
    <property type="entry name" value="TPR_12"/>
    <property type="match status" value="2"/>
</dbReference>
<evidence type="ECO:0000256" key="6">
    <source>
        <dbReference type="SAM" id="Phobius"/>
    </source>
</evidence>
<proteinExistence type="predicted"/>
<dbReference type="SMART" id="SM00028">
    <property type="entry name" value="TPR"/>
    <property type="match status" value="4"/>
</dbReference>
<dbReference type="SMART" id="SM00327">
    <property type="entry name" value="VWA"/>
    <property type="match status" value="1"/>
</dbReference>